<feature type="transmembrane region" description="Helical" evidence="6">
    <location>
        <begin position="357"/>
        <end position="374"/>
    </location>
</feature>
<dbReference type="PANTHER" id="PTHR23513">
    <property type="entry name" value="INTEGRAL MEMBRANE EFFLUX PROTEIN-RELATED"/>
    <property type="match status" value="1"/>
</dbReference>
<dbReference type="Gene3D" id="1.20.1250.20">
    <property type="entry name" value="MFS general substrate transporter like domains"/>
    <property type="match status" value="1"/>
</dbReference>
<evidence type="ECO:0000256" key="6">
    <source>
        <dbReference type="SAM" id="Phobius"/>
    </source>
</evidence>
<dbReference type="InterPro" id="IPR036259">
    <property type="entry name" value="MFS_trans_sf"/>
</dbReference>
<gene>
    <name evidence="8" type="ORF">J2X26_003303</name>
</gene>
<accession>A0ABU0EI64</accession>
<evidence type="ECO:0000313" key="8">
    <source>
        <dbReference type="EMBL" id="MDQ0374973.1"/>
    </source>
</evidence>
<keyword evidence="9" id="KW-1185">Reference proteome</keyword>
<dbReference type="PANTHER" id="PTHR23513:SF6">
    <property type="entry name" value="MAJOR FACILITATOR SUPERFAMILY ASSOCIATED DOMAIN-CONTAINING PROTEIN"/>
    <property type="match status" value="1"/>
</dbReference>
<evidence type="ECO:0000256" key="1">
    <source>
        <dbReference type="ARBA" id="ARBA00004651"/>
    </source>
</evidence>
<dbReference type="PROSITE" id="PS50850">
    <property type="entry name" value="MFS"/>
    <property type="match status" value="1"/>
</dbReference>
<feature type="transmembrane region" description="Helical" evidence="6">
    <location>
        <begin position="106"/>
        <end position="127"/>
    </location>
</feature>
<protein>
    <submittedName>
        <fullName evidence="8">MFS family permease</fullName>
    </submittedName>
</protein>
<evidence type="ECO:0000256" key="2">
    <source>
        <dbReference type="ARBA" id="ARBA00022475"/>
    </source>
</evidence>
<evidence type="ECO:0000259" key="7">
    <source>
        <dbReference type="PROSITE" id="PS50850"/>
    </source>
</evidence>
<feature type="transmembrane region" description="Helical" evidence="6">
    <location>
        <begin position="262"/>
        <end position="281"/>
    </location>
</feature>
<keyword evidence="2" id="KW-1003">Cell membrane</keyword>
<feature type="transmembrane region" description="Helical" evidence="6">
    <location>
        <begin position="148"/>
        <end position="169"/>
    </location>
</feature>
<reference evidence="8 9" key="1">
    <citation type="submission" date="2023-07" db="EMBL/GenBank/DDBJ databases">
        <title>Sorghum-associated microbial communities from plants grown in Nebraska, USA.</title>
        <authorList>
            <person name="Schachtman D."/>
        </authorList>
    </citation>
    <scope>NUCLEOTIDE SEQUENCE [LARGE SCALE GENOMIC DNA]</scope>
    <source>
        <strain evidence="8 9">BE332</strain>
    </source>
</reference>
<proteinExistence type="predicted"/>
<sequence>MSEQVATREPLGRRFAAHLTATGMANLGDGIVQTGVPLYALTLTRSPSQIAQLTAAAWLPWLVCGLAAGVVVDRRDRKYTQVVGLAARAALLGVAVWMVASGRMTMPALTVIVLLYGVTDVFVDLAGSALVPDLVPRSRLEAANGRTLAAQQVMSAFVGGPVAGALLALGAGWVLGVPAGLGVLALVLIATRIPGSYKHAAPQRRSATAEIREGVGFLVRHPVLRPLLVAGSVMNMASTGYFAVFVLWMVGPGSRVGLEPAQYPLVIAVLAVGAVLGSIAAEPLGRRIPEVPLLLTSWMLQSLLMLVPVLAPTVPAIASGLFVVGFLNTTGNVISQSMRQRMVAPGMLGRVGGASRTLAYGLMPVGALLGGLVAEQWGLSAVFLGATAVCVAGVAYPVAVVRQRMVAELELPPAPVDETVLTATAGAR</sequence>
<keyword evidence="3 6" id="KW-0812">Transmembrane</keyword>
<evidence type="ECO:0000256" key="4">
    <source>
        <dbReference type="ARBA" id="ARBA00022989"/>
    </source>
</evidence>
<comment type="subcellular location">
    <subcellularLocation>
        <location evidence="1">Cell membrane</location>
        <topology evidence="1">Multi-pass membrane protein</topology>
    </subcellularLocation>
</comment>
<dbReference type="CDD" id="cd06173">
    <property type="entry name" value="MFS_MefA_like"/>
    <property type="match status" value="1"/>
</dbReference>
<dbReference type="InterPro" id="IPR011701">
    <property type="entry name" value="MFS"/>
</dbReference>
<evidence type="ECO:0000256" key="5">
    <source>
        <dbReference type="ARBA" id="ARBA00023136"/>
    </source>
</evidence>
<dbReference type="Proteomes" id="UP001239626">
    <property type="component" value="Unassembled WGS sequence"/>
</dbReference>
<dbReference type="Pfam" id="PF07690">
    <property type="entry name" value="MFS_1"/>
    <property type="match status" value="1"/>
</dbReference>
<feature type="transmembrane region" description="Helical" evidence="6">
    <location>
        <begin position="50"/>
        <end position="72"/>
    </location>
</feature>
<feature type="transmembrane region" description="Helical" evidence="6">
    <location>
        <begin position="227"/>
        <end position="250"/>
    </location>
</feature>
<organism evidence="8 9">
    <name type="scientific">Cellulomonas humilata</name>
    <dbReference type="NCBI Taxonomy" id="144055"/>
    <lineage>
        <taxon>Bacteria</taxon>
        <taxon>Bacillati</taxon>
        <taxon>Actinomycetota</taxon>
        <taxon>Actinomycetes</taxon>
        <taxon>Micrococcales</taxon>
        <taxon>Cellulomonadaceae</taxon>
        <taxon>Cellulomonas</taxon>
    </lineage>
</organism>
<dbReference type="EMBL" id="JAUSVB010000005">
    <property type="protein sequence ID" value="MDQ0374973.1"/>
    <property type="molecule type" value="Genomic_DNA"/>
</dbReference>
<evidence type="ECO:0000313" key="9">
    <source>
        <dbReference type="Proteomes" id="UP001239626"/>
    </source>
</evidence>
<feature type="domain" description="Major facilitator superfamily (MFS) profile" evidence="7">
    <location>
        <begin position="14"/>
        <end position="405"/>
    </location>
</feature>
<evidence type="ECO:0000256" key="3">
    <source>
        <dbReference type="ARBA" id="ARBA00022692"/>
    </source>
</evidence>
<dbReference type="SUPFAM" id="SSF103473">
    <property type="entry name" value="MFS general substrate transporter"/>
    <property type="match status" value="1"/>
</dbReference>
<feature type="transmembrane region" description="Helical" evidence="6">
    <location>
        <begin position="79"/>
        <end position="100"/>
    </location>
</feature>
<keyword evidence="4 6" id="KW-1133">Transmembrane helix</keyword>
<dbReference type="RefSeq" id="WP_307493790.1">
    <property type="nucleotide sequence ID" value="NZ_JAUSVB010000005.1"/>
</dbReference>
<comment type="caution">
    <text evidence="8">The sequence shown here is derived from an EMBL/GenBank/DDBJ whole genome shotgun (WGS) entry which is preliminary data.</text>
</comment>
<feature type="transmembrane region" description="Helical" evidence="6">
    <location>
        <begin position="380"/>
        <end position="401"/>
    </location>
</feature>
<name>A0ABU0EI64_9CELL</name>
<dbReference type="InterPro" id="IPR020846">
    <property type="entry name" value="MFS_dom"/>
</dbReference>
<keyword evidence="5 6" id="KW-0472">Membrane</keyword>